<dbReference type="AlphaFoldDB" id="A0A151UBD5"/>
<dbReference type="SUPFAM" id="SSF51126">
    <property type="entry name" value="Pectin lyase-like"/>
    <property type="match status" value="1"/>
</dbReference>
<keyword evidence="3" id="KW-0964">Secreted</keyword>
<feature type="domain" description="Rhamnogalacturonase A/B/Epimerase-like pectate lyase" evidence="5">
    <location>
        <begin position="16"/>
        <end position="95"/>
    </location>
</feature>
<reference evidence="6 7" key="1">
    <citation type="journal article" date="2012" name="Nat. Biotechnol.">
        <title>Draft genome sequence of pigeonpea (Cajanus cajan), an orphan legume crop of resource-poor farmers.</title>
        <authorList>
            <person name="Varshney R.K."/>
            <person name="Chen W."/>
            <person name="Li Y."/>
            <person name="Bharti A.K."/>
            <person name="Saxena R.K."/>
            <person name="Schlueter J.A."/>
            <person name="Donoghue M.T."/>
            <person name="Azam S."/>
            <person name="Fan G."/>
            <person name="Whaley A.M."/>
            <person name="Farmer A.D."/>
            <person name="Sheridan J."/>
            <person name="Iwata A."/>
            <person name="Tuteja R."/>
            <person name="Penmetsa R.V."/>
            <person name="Wu W."/>
            <person name="Upadhyaya H.D."/>
            <person name="Yang S.P."/>
            <person name="Shah T."/>
            <person name="Saxena K.B."/>
            <person name="Michael T."/>
            <person name="McCombie W.R."/>
            <person name="Yang B."/>
            <person name="Zhang G."/>
            <person name="Yang H."/>
            <person name="Wang J."/>
            <person name="Spillane C."/>
            <person name="Cook D.R."/>
            <person name="May G.D."/>
            <person name="Xu X."/>
            <person name="Jackson S.A."/>
        </authorList>
    </citation>
    <scope>NUCLEOTIDE SEQUENCE [LARGE SCALE GENOMIC DNA]</scope>
    <source>
        <strain evidence="7">cv. Asha</strain>
    </source>
</reference>
<protein>
    <submittedName>
        <fullName evidence="6">Polygalacturonase</fullName>
    </submittedName>
</protein>
<evidence type="ECO:0000256" key="2">
    <source>
        <dbReference type="ARBA" id="ARBA00022512"/>
    </source>
</evidence>
<evidence type="ECO:0000256" key="1">
    <source>
        <dbReference type="ARBA" id="ARBA00004191"/>
    </source>
</evidence>
<evidence type="ECO:0000256" key="4">
    <source>
        <dbReference type="ARBA" id="ARBA00023316"/>
    </source>
</evidence>
<dbReference type="STRING" id="3821.A0A151UBD5"/>
<evidence type="ECO:0000313" key="6">
    <source>
        <dbReference type="EMBL" id="KYP76637.1"/>
    </source>
</evidence>
<evidence type="ECO:0000256" key="3">
    <source>
        <dbReference type="ARBA" id="ARBA00022525"/>
    </source>
</evidence>
<dbReference type="Pfam" id="PF12708">
    <property type="entry name" value="Pect-lyase_RHGA_epim"/>
    <property type="match status" value="1"/>
</dbReference>
<accession>A0A151UBD5</accession>
<proteinExistence type="predicted"/>
<dbReference type="OMA" id="RICIGFE"/>
<dbReference type="Proteomes" id="UP000075243">
    <property type="component" value="Chromosome 1"/>
</dbReference>
<comment type="subcellular location">
    <subcellularLocation>
        <location evidence="1">Secreted</location>
        <location evidence="1">Cell wall</location>
    </subcellularLocation>
</comment>
<sequence length="193" mass="20852">FLLFTLTSTITKGVTLNVVNFGAKPDDETDSTNALLSAWARTCNSTSPTTIYVPLGRFLVGKVVFKGRCNNKGIWTIRIDGALVAPSKYDLIGNAGNWLFFDDVNGVSVIGGVLDGQDTSLWACKRSAKSCLIGALSLNVDALVIHIDVLDNMRLMPQAIVDRICIGFEPESTLVLMLAFLLSDILSSKLNQP</sequence>
<dbReference type="GO" id="GO:0071555">
    <property type="term" value="P:cell wall organization"/>
    <property type="evidence" value="ECO:0007669"/>
    <property type="project" value="UniProtKB-KW"/>
</dbReference>
<dbReference type="PANTHER" id="PTHR31375">
    <property type="match status" value="1"/>
</dbReference>
<dbReference type="Gramene" id="C.cajan_20284.t">
    <property type="protein sequence ID" value="C.cajan_20284.t"/>
    <property type="gene ID" value="C.cajan_20284"/>
</dbReference>
<keyword evidence="4" id="KW-0961">Cell wall biogenesis/degradation</keyword>
<dbReference type="Gene3D" id="2.160.20.10">
    <property type="entry name" value="Single-stranded right-handed beta-helix, Pectin lyase-like"/>
    <property type="match status" value="1"/>
</dbReference>
<name>A0A151UBD5_CAJCA</name>
<dbReference type="InterPro" id="IPR011050">
    <property type="entry name" value="Pectin_lyase_fold/virulence"/>
</dbReference>
<keyword evidence="2" id="KW-0134">Cell wall</keyword>
<evidence type="ECO:0000313" key="7">
    <source>
        <dbReference type="Proteomes" id="UP000075243"/>
    </source>
</evidence>
<dbReference type="EMBL" id="CM003603">
    <property type="protein sequence ID" value="KYP76637.1"/>
    <property type="molecule type" value="Genomic_DNA"/>
</dbReference>
<dbReference type="InterPro" id="IPR012334">
    <property type="entry name" value="Pectin_lyas_fold"/>
</dbReference>
<dbReference type="InterPro" id="IPR024535">
    <property type="entry name" value="RHGA/B-epi-like_pectate_lyase"/>
</dbReference>
<gene>
    <name evidence="6" type="ORF">KK1_020888</name>
</gene>
<evidence type="ECO:0000259" key="5">
    <source>
        <dbReference type="Pfam" id="PF12708"/>
    </source>
</evidence>
<organism evidence="6 7">
    <name type="scientific">Cajanus cajan</name>
    <name type="common">Pigeon pea</name>
    <name type="synonym">Cajanus indicus</name>
    <dbReference type="NCBI Taxonomy" id="3821"/>
    <lineage>
        <taxon>Eukaryota</taxon>
        <taxon>Viridiplantae</taxon>
        <taxon>Streptophyta</taxon>
        <taxon>Embryophyta</taxon>
        <taxon>Tracheophyta</taxon>
        <taxon>Spermatophyta</taxon>
        <taxon>Magnoliopsida</taxon>
        <taxon>eudicotyledons</taxon>
        <taxon>Gunneridae</taxon>
        <taxon>Pentapetalae</taxon>
        <taxon>rosids</taxon>
        <taxon>fabids</taxon>
        <taxon>Fabales</taxon>
        <taxon>Fabaceae</taxon>
        <taxon>Papilionoideae</taxon>
        <taxon>50 kb inversion clade</taxon>
        <taxon>NPAAA clade</taxon>
        <taxon>indigoferoid/millettioid clade</taxon>
        <taxon>Phaseoleae</taxon>
        <taxon>Cajanus</taxon>
    </lineage>
</organism>
<feature type="non-terminal residue" evidence="6">
    <location>
        <position position="1"/>
    </location>
</feature>
<keyword evidence="7" id="KW-1185">Reference proteome</keyword>